<dbReference type="GO" id="GO:0008146">
    <property type="term" value="F:sulfotransferase activity"/>
    <property type="evidence" value="ECO:0007669"/>
    <property type="project" value="TreeGrafter"/>
</dbReference>
<accession>A0A3B0MSH7</accession>
<dbReference type="GO" id="GO:0008641">
    <property type="term" value="F:ubiquitin-like modifier activating enzyme activity"/>
    <property type="evidence" value="ECO:0007669"/>
    <property type="project" value="InterPro"/>
</dbReference>
<gene>
    <name evidence="3" type="primary">moeZ_3</name>
    <name evidence="3" type="ORF">ROE7235_03778</name>
</gene>
<organism evidence="3 4">
    <name type="scientific">Roseinatronobacter ekhonensis</name>
    <dbReference type="NCBI Taxonomy" id="254356"/>
    <lineage>
        <taxon>Bacteria</taxon>
        <taxon>Pseudomonadati</taxon>
        <taxon>Pseudomonadota</taxon>
        <taxon>Alphaproteobacteria</taxon>
        <taxon>Rhodobacterales</taxon>
        <taxon>Paracoccaceae</taxon>
        <taxon>Roseinatronobacter</taxon>
    </lineage>
</organism>
<dbReference type="EMBL" id="UIHC01000103">
    <property type="protein sequence ID" value="SUZ33997.1"/>
    <property type="molecule type" value="Genomic_DNA"/>
</dbReference>
<evidence type="ECO:0000313" key="4">
    <source>
        <dbReference type="Proteomes" id="UP000272908"/>
    </source>
</evidence>
<dbReference type="PANTHER" id="PTHR10953">
    <property type="entry name" value="UBIQUITIN-ACTIVATING ENZYME E1"/>
    <property type="match status" value="1"/>
</dbReference>
<dbReference type="Proteomes" id="UP000272908">
    <property type="component" value="Unassembled WGS sequence"/>
</dbReference>
<dbReference type="InterPro" id="IPR035985">
    <property type="entry name" value="Ubiquitin-activating_enz"/>
</dbReference>
<feature type="domain" description="Prokaryotic E2 family B" evidence="2">
    <location>
        <begin position="23"/>
        <end position="137"/>
    </location>
</feature>
<keyword evidence="3" id="KW-0548">Nucleotidyltransferase</keyword>
<keyword evidence="4" id="KW-1185">Reference proteome</keyword>
<dbReference type="AlphaFoldDB" id="A0A3B0MSH7"/>
<dbReference type="InterPro" id="IPR000594">
    <property type="entry name" value="ThiF_NAD_FAD-bd"/>
</dbReference>
<dbReference type="InterPro" id="IPR032701">
    <property type="entry name" value="Prok-E2_B_dom"/>
</dbReference>
<dbReference type="Pfam" id="PF14461">
    <property type="entry name" value="Prok-E2_B"/>
    <property type="match status" value="1"/>
</dbReference>
<dbReference type="InterPro" id="IPR045886">
    <property type="entry name" value="ThiF/MoeB/HesA"/>
</dbReference>
<sequence length="587" mass="65615">MPTGLSSWVHAQFPNVRDLTPGELSRYEAKDPIRGWLVPFEHQDDRFDLQVVIFRDFPWTKPRVYCPEKYQFIQFPHIEKDGAFCLYPPGAEHNPLNPKGLIWDAIKEAARLIIASYDEAFLSDFVDEFDSYWSKTEGGTNIISLLSPDGASRRVSLWSSIADYYLADDDTALESWLRNRFPGNKKDYNFTTATHIVLNRPILPSEYPRSGAAILRFLRELAPESIELLADAAVNADDKFTVSFEGRTVDGPVFFAVEVMPPIKQGMKAGRRPDMVQKGFRPGKVPNQLRMQRLFGGNKVERHETMRADPSWIHGRDTHKVAPLFHKRVLIVGAGSLGSEVAMLLAKTGVGSITMVDPELLDYPNVGRHVLGVTQVRTFKAKSLAEKLASDFPHMRSIKYFAEGWQSLYGKRPEVFHNTDLIVSTVGSWVAEGRLNQEARTEADFPPVIYGWAEPFSVAGHAVLVSSEGPCFACGMDHFGKTLQTVCEWDTETTRKQPHCGASFQPYGPVSLSGVAALVAKTTTKALLGEVHPGTEAVYWASKEEIAQQGGRFTPDFLNCFPDVPEFGGTRQFEWRQKGDCAFCGEA</sequence>
<dbReference type="SUPFAM" id="SSF69572">
    <property type="entry name" value="Activating enzymes of the ubiquitin-like proteins"/>
    <property type="match status" value="1"/>
</dbReference>
<dbReference type="GO" id="GO:0005829">
    <property type="term" value="C:cytosol"/>
    <property type="evidence" value="ECO:0007669"/>
    <property type="project" value="TreeGrafter"/>
</dbReference>
<dbReference type="Pfam" id="PF00899">
    <property type="entry name" value="ThiF"/>
    <property type="match status" value="1"/>
</dbReference>
<dbReference type="OrthoDB" id="891532at2"/>
<name>A0A3B0MSH7_9RHOB</name>
<evidence type="ECO:0000259" key="1">
    <source>
        <dbReference type="Pfam" id="PF00899"/>
    </source>
</evidence>
<dbReference type="GO" id="GO:0016779">
    <property type="term" value="F:nucleotidyltransferase activity"/>
    <property type="evidence" value="ECO:0007669"/>
    <property type="project" value="UniProtKB-KW"/>
</dbReference>
<dbReference type="Gene3D" id="3.40.50.720">
    <property type="entry name" value="NAD(P)-binding Rossmann-like Domain"/>
    <property type="match status" value="1"/>
</dbReference>
<protein>
    <submittedName>
        <fullName evidence="3">Putative adenylyltransferase/sulfurtransferase MoeZ</fullName>
    </submittedName>
</protein>
<feature type="domain" description="THIF-type NAD/FAD binding fold" evidence="1">
    <location>
        <begin position="324"/>
        <end position="530"/>
    </location>
</feature>
<reference evidence="4" key="1">
    <citation type="submission" date="2018-08" db="EMBL/GenBank/DDBJ databases">
        <authorList>
            <person name="Rodrigo-Torres L."/>
            <person name="Arahal R. D."/>
            <person name="Lucena T."/>
        </authorList>
    </citation>
    <scope>NUCLEOTIDE SEQUENCE [LARGE SCALE GENOMIC DNA]</scope>
    <source>
        <strain evidence="4">CECT 7235</strain>
    </source>
</reference>
<dbReference type="GO" id="GO:0004792">
    <property type="term" value="F:thiosulfate-cyanide sulfurtransferase activity"/>
    <property type="evidence" value="ECO:0007669"/>
    <property type="project" value="TreeGrafter"/>
</dbReference>
<evidence type="ECO:0000259" key="2">
    <source>
        <dbReference type="Pfam" id="PF14461"/>
    </source>
</evidence>
<dbReference type="PANTHER" id="PTHR10953:SF102">
    <property type="entry name" value="ADENYLYLTRANSFERASE AND SULFURTRANSFERASE MOCS3"/>
    <property type="match status" value="1"/>
</dbReference>
<proteinExistence type="predicted"/>
<keyword evidence="3" id="KW-0808">Transferase</keyword>
<evidence type="ECO:0000313" key="3">
    <source>
        <dbReference type="EMBL" id="SUZ33997.1"/>
    </source>
</evidence>